<proteinExistence type="predicted"/>
<gene>
    <name evidence="7" type="ORF">WJX72_007575</name>
</gene>
<keyword evidence="4 6" id="KW-0472">Membrane</keyword>
<keyword evidence="2 6" id="KW-0812">Transmembrane</keyword>
<dbReference type="Pfam" id="PF02535">
    <property type="entry name" value="Zip"/>
    <property type="match status" value="1"/>
</dbReference>
<dbReference type="GO" id="GO:0005385">
    <property type="term" value="F:zinc ion transmembrane transporter activity"/>
    <property type="evidence" value="ECO:0007669"/>
    <property type="project" value="TreeGrafter"/>
</dbReference>
<dbReference type="PANTHER" id="PTHR11040:SF205">
    <property type="entry name" value="ZINC TRANSPORTER ZUPT"/>
    <property type="match status" value="1"/>
</dbReference>
<protein>
    <recommendedName>
        <fullName evidence="9">Zinc/iron permease</fullName>
    </recommendedName>
</protein>
<evidence type="ECO:0000313" key="8">
    <source>
        <dbReference type="Proteomes" id="UP001489004"/>
    </source>
</evidence>
<dbReference type="InterPro" id="IPR003689">
    <property type="entry name" value="ZIP"/>
</dbReference>
<feature type="transmembrane region" description="Helical" evidence="6">
    <location>
        <begin position="233"/>
        <end position="256"/>
    </location>
</feature>
<evidence type="ECO:0000256" key="5">
    <source>
        <dbReference type="SAM" id="MobiDB-lite"/>
    </source>
</evidence>
<name>A0AAW1Q7U9_9CHLO</name>
<feature type="transmembrane region" description="Helical" evidence="6">
    <location>
        <begin position="296"/>
        <end position="314"/>
    </location>
</feature>
<feature type="region of interest" description="Disordered" evidence="5">
    <location>
        <begin position="112"/>
        <end position="177"/>
    </location>
</feature>
<organism evidence="7 8">
    <name type="scientific">[Myrmecia] bisecta</name>
    <dbReference type="NCBI Taxonomy" id="41462"/>
    <lineage>
        <taxon>Eukaryota</taxon>
        <taxon>Viridiplantae</taxon>
        <taxon>Chlorophyta</taxon>
        <taxon>core chlorophytes</taxon>
        <taxon>Trebouxiophyceae</taxon>
        <taxon>Trebouxiales</taxon>
        <taxon>Trebouxiaceae</taxon>
        <taxon>Myrmecia</taxon>
    </lineage>
</organism>
<feature type="transmembrane region" description="Helical" evidence="6">
    <location>
        <begin position="41"/>
        <end position="63"/>
    </location>
</feature>
<evidence type="ECO:0000256" key="2">
    <source>
        <dbReference type="ARBA" id="ARBA00022692"/>
    </source>
</evidence>
<evidence type="ECO:0000256" key="1">
    <source>
        <dbReference type="ARBA" id="ARBA00004141"/>
    </source>
</evidence>
<evidence type="ECO:0008006" key="9">
    <source>
        <dbReference type="Google" id="ProtNLM"/>
    </source>
</evidence>
<comment type="caution">
    <text evidence="7">The sequence shown here is derived from an EMBL/GenBank/DDBJ whole genome shotgun (WGS) entry which is preliminary data.</text>
</comment>
<evidence type="ECO:0000256" key="3">
    <source>
        <dbReference type="ARBA" id="ARBA00022989"/>
    </source>
</evidence>
<sequence>MLSALGFSEEEKYALLLSTLAGLSTSIGGAIAIIRRPGDGLLAFLLGLAIGVMVTLSVAEMFIRNALEHGVLSVSTSVAVGAGLYYFAQPYLPDFDHSKDQEASNALRMVEREETGEESSVAKASSANTQQTRKLQLRKASDPPATGAVGLSTQPGSPRKASSVSSSPVPSPIRSPLRQDQLQAAAVKASRATRVRSAELLRLGLLMAFSMTLHNIPEGFAVAFSAFTDFGPVMALAIAVHNIPEGVIVAAPVFAATGSRWKAMGISVASGLSEPFGAFLALLFVKPFLTPLRLQYMLAFVGGIMMAVCGLELWPEARKWTSVQVQKGY</sequence>
<feature type="compositionally biased region" description="Low complexity" evidence="5">
    <location>
        <begin position="155"/>
        <end position="176"/>
    </location>
</feature>
<evidence type="ECO:0000256" key="4">
    <source>
        <dbReference type="ARBA" id="ARBA00023136"/>
    </source>
</evidence>
<dbReference type="GO" id="GO:0016020">
    <property type="term" value="C:membrane"/>
    <property type="evidence" value="ECO:0007669"/>
    <property type="project" value="UniProtKB-SubCell"/>
</dbReference>
<keyword evidence="8" id="KW-1185">Reference proteome</keyword>
<feature type="transmembrane region" description="Helical" evidence="6">
    <location>
        <begin position="13"/>
        <end position="34"/>
    </location>
</feature>
<feature type="compositionally biased region" description="Polar residues" evidence="5">
    <location>
        <begin position="122"/>
        <end position="134"/>
    </location>
</feature>
<evidence type="ECO:0000256" key="6">
    <source>
        <dbReference type="SAM" id="Phobius"/>
    </source>
</evidence>
<feature type="transmembrane region" description="Helical" evidence="6">
    <location>
        <begin position="69"/>
        <end position="88"/>
    </location>
</feature>
<dbReference type="AlphaFoldDB" id="A0AAW1Q7U9"/>
<accession>A0AAW1Q7U9</accession>
<dbReference type="Proteomes" id="UP001489004">
    <property type="component" value="Unassembled WGS sequence"/>
</dbReference>
<dbReference type="PANTHER" id="PTHR11040">
    <property type="entry name" value="ZINC/IRON TRANSPORTER"/>
    <property type="match status" value="1"/>
</dbReference>
<feature type="transmembrane region" description="Helical" evidence="6">
    <location>
        <begin position="263"/>
        <end position="284"/>
    </location>
</feature>
<keyword evidence="3 6" id="KW-1133">Transmembrane helix</keyword>
<comment type="subcellular location">
    <subcellularLocation>
        <location evidence="1">Membrane</location>
        <topology evidence="1">Multi-pass membrane protein</topology>
    </subcellularLocation>
</comment>
<evidence type="ECO:0000313" key="7">
    <source>
        <dbReference type="EMBL" id="KAK9816965.1"/>
    </source>
</evidence>
<reference evidence="7 8" key="1">
    <citation type="journal article" date="2024" name="Nat. Commun.">
        <title>Phylogenomics reveals the evolutionary origins of lichenization in chlorophyte algae.</title>
        <authorList>
            <person name="Puginier C."/>
            <person name="Libourel C."/>
            <person name="Otte J."/>
            <person name="Skaloud P."/>
            <person name="Haon M."/>
            <person name="Grisel S."/>
            <person name="Petersen M."/>
            <person name="Berrin J.G."/>
            <person name="Delaux P.M."/>
            <person name="Dal Grande F."/>
            <person name="Keller J."/>
        </authorList>
    </citation>
    <scope>NUCLEOTIDE SEQUENCE [LARGE SCALE GENOMIC DNA]</scope>
    <source>
        <strain evidence="7 8">SAG 2043</strain>
    </source>
</reference>
<dbReference type="EMBL" id="JALJOR010000005">
    <property type="protein sequence ID" value="KAK9816965.1"/>
    <property type="molecule type" value="Genomic_DNA"/>
</dbReference>